<keyword evidence="3 7" id="KW-0997">Cell inner membrane</keyword>
<evidence type="ECO:0000259" key="8">
    <source>
        <dbReference type="Pfam" id="PF06808"/>
    </source>
</evidence>
<feature type="transmembrane region" description="Helical" evidence="7">
    <location>
        <begin position="100"/>
        <end position="125"/>
    </location>
</feature>
<dbReference type="STRING" id="915471.SAMN05216201_105199"/>
<feature type="transmembrane region" description="Helical" evidence="7">
    <location>
        <begin position="57"/>
        <end position="80"/>
    </location>
</feature>
<organism evidence="9 10">
    <name type="scientific">Pseudomonas linyingensis</name>
    <dbReference type="NCBI Taxonomy" id="915471"/>
    <lineage>
        <taxon>Bacteria</taxon>
        <taxon>Pseudomonadati</taxon>
        <taxon>Pseudomonadota</taxon>
        <taxon>Gammaproteobacteria</taxon>
        <taxon>Pseudomonadales</taxon>
        <taxon>Pseudomonadaceae</taxon>
        <taxon>Pseudomonas</taxon>
    </lineage>
</organism>
<dbReference type="EMBL" id="FNZE01000005">
    <property type="protein sequence ID" value="SEJ18688.1"/>
    <property type="molecule type" value="Genomic_DNA"/>
</dbReference>
<keyword evidence="10" id="KW-1185">Reference proteome</keyword>
<feature type="transmembrane region" description="Helical" evidence="7">
    <location>
        <begin position="366"/>
        <end position="392"/>
    </location>
</feature>
<comment type="function">
    <text evidence="7">Part of the tripartite ATP-independent periplasmic (TRAP) transport system.</text>
</comment>
<evidence type="ECO:0000256" key="5">
    <source>
        <dbReference type="ARBA" id="ARBA00022989"/>
    </source>
</evidence>
<evidence type="ECO:0000256" key="4">
    <source>
        <dbReference type="ARBA" id="ARBA00022692"/>
    </source>
</evidence>
<feature type="transmembrane region" description="Helical" evidence="7">
    <location>
        <begin position="146"/>
        <end position="170"/>
    </location>
</feature>
<evidence type="ECO:0000256" key="7">
    <source>
        <dbReference type="RuleBase" id="RU369079"/>
    </source>
</evidence>
<keyword evidence="5 7" id="KW-1133">Transmembrane helix</keyword>
<protein>
    <recommendedName>
        <fullName evidence="7">TRAP transporter large permease protein</fullName>
    </recommendedName>
</protein>
<dbReference type="Proteomes" id="UP000242930">
    <property type="component" value="Unassembled WGS sequence"/>
</dbReference>
<feature type="transmembrane region" description="Helical" evidence="7">
    <location>
        <begin position="225"/>
        <end position="247"/>
    </location>
</feature>
<dbReference type="PANTHER" id="PTHR33362">
    <property type="entry name" value="SIALIC ACID TRAP TRANSPORTER PERMEASE PROTEIN SIAT-RELATED"/>
    <property type="match status" value="1"/>
</dbReference>
<proteinExistence type="inferred from homology"/>
<dbReference type="PIRSF" id="PIRSF006066">
    <property type="entry name" value="HI0050"/>
    <property type="match status" value="1"/>
</dbReference>
<evidence type="ECO:0000256" key="3">
    <source>
        <dbReference type="ARBA" id="ARBA00022519"/>
    </source>
</evidence>
<feature type="domain" description="TRAP C4-dicarboxylate transport system permease DctM subunit" evidence="8">
    <location>
        <begin position="8"/>
        <end position="429"/>
    </location>
</feature>
<keyword evidence="6 7" id="KW-0472">Membrane</keyword>
<gene>
    <name evidence="9" type="ORF">SAMN05216201_105199</name>
</gene>
<reference evidence="10" key="1">
    <citation type="submission" date="2016-10" db="EMBL/GenBank/DDBJ databases">
        <authorList>
            <person name="Varghese N."/>
            <person name="Submissions S."/>
        </authorList>
    </citation>
    <scope>NUCLEOTIDE SEQUENCE [LARGE SCALE GENOMIC DNA]</scope>
    <source>
        <strain evidence="10">LMG 25967</strain>
    </source>
</reference>
<name>A0A1H6WP79_9PSED</name>
<keyword evidence="4 7" id="KW-0812">Transmembrane</keyword>
<feature type="transmembrane region" description="Helical" evidence="7">
    <location>
        <begin position="182"/>
        <end position="204"/>
    </location>
</feature>
<dbReference type="AlphaFoldDB" id="A0A1H6WP79"/>
<feature type="transmembrane region" description="Helical" evidence="7">
    <location>
        <begin position="324"/>
        <end position="354"/>
    </location>
</feature>
<evidence type="ECO:0000256" key="1">
    <source>
        <dbReference type="ARBA" id="ARBA00004429"/>
    </source>
</evidence>
<evidence type="ECO:0000313" key="9">
    <source>
        <dbReference type="EMBL" id="SEJ18688.1"/>
    </source>
</evidence>
<evidence type="ECO:0000256" key="6">
    <source>
        <dbReference type="ARBA" id="ARBA00023136"/>
    </source>
</evidence>
<feature type="transmembrane region" description="Helical" evidence="7">
    <location>
        <begin position="253"/>
        <end position="271"/>
    </location>
</feature>
<feature type="transmembrane region" description="Helical" evidence="7">
    <location>
        <begin position="412"/>
        <end position="433"/>
    </location>
</feature>
<comment type="subcellular location">
    <subcellularLocation>
        <location evidence="1 7">Cell inner membrane</location>
        <topology evidence="1 7">Multi-pass membrane protein</topology>
    </subcellularLocation>
</comment>
<dbReference type="NCBIfam" id="TIGR00786">
    <property type="entry name" value="dctM"/>
    <property type="match status" value="1"/>
</dbReference>
<feature type="transmembrane region" description="Helical" evidence="7">
    <location>
        <begin position="6"/>
        <end position="36"/>
    </location>
</feature>
<evidence type="ECO:0000313" key="10">
    <source>
        <dbReference type="Proteomes" id="UP000242930"/>
    </source>
</evidence>
<dbReference type="RefSeq" id="WP_090309717.1">
    <property type="nucleotide sequence ID" value="NZ_FNZE01000005.1"/>
</dbReference>
<dbReference type="OrthoDB" id="9796052at2"/>
<dbReference type="GO" id="GO:0005886">
    <property type="term" value="C:plasma membrane"/>
    <property type="evidence" value="ECO:0007669"/>
    <property type="project" value="UniProtKB-SubCell"/>
</dbReference>
<keyword evidence="7" id="KW-0813">Transport</keyword>
<dbReference type="PANTHER" id="PTHR33362:SF5">
    <property type="entry name" value="C4-DICARBOXYLATE TRAP TRANSPORTER LARGE PERMEASE PROTEIN DCTM"/>
    <property type="match status" value="1"/>
</dbReference>
<comment type="similarity">
    <text evidence="7">Belongs to the TRAP transporter large permease family.</text>
</comment>
<sequence>MEASLIGFAALMVLILARVPLGVAMGVVGVVGFALMQQIGFGNPRGWSAALNMVSSTAFDTGLAYGLSVVPLFLLMGNLITESGMSKQLYRAANAFLGHFKGGLALATVVSCGAFSAVCGSSMATAATMSKVAMPSMREYKYSDSLATGAIAAGGTLGILIPPSVILVVYGLMTETDIGKLFIAGLIPGLIGILLYMAAVMVTVRLNPGSGPAGARSGWKERLSALKGVWGINLIFIVVMGGIYAGIFTPTEAAGIGASGAFLIALFSGKLSFSMMYSSLSNAVRTTAMLFFLVIGALVFSNFINLTGLPMMLRDWVMGQGFSLFGVILVLIVIYMLLGCVLESMSMILLTVPVFYPMVQAMGMDLIWFGILVVVVTEISLITPPVGMNVFVLRGVVPDVKLSTIFRGVTPFVVADVVRLGLIIAIPALSLLLPHSLG</sequence>
<accession>A0A1H6WP79</accession>
<dbReference type="InterPro" id="IPR004681">
    <property type="entry name" value="TRAP_DctM"/>
</dbReference>
<evidence type="ECO:0000256" key="2">
    <source>
        <dbReference type="ARBA" id="ARBA00022475"/>
    </source>
</evidence>
<dbReference type="Pfam" id="PF06808">
    <property type="entry name" value="DctM"/>
    <property type="match status" value="1"/>
</dbReference>
<comment type="subunit">
    <text evidence="7">The complex comprises the extracytoplasmic solute receptor protein and the two transmembrane proteins.</text>
</comment>
<dbReference type="InterPro" id="IPR010656">
    <property type="entry name" value="DctM"/>
</dbReference>
<feature type="transmembrane region" description="Helical" evidence="7">
    <location>
        <begin position="283"/>
        <end position="304"/>
    </location>
</feature>
<keyword evidence="2" id="KW-1003">Cell membrane</keyword>
<dbReference type="GO" id="GO:0022857">
    <property type="term" value="F:transmembrane transporter activity"/>
    <property type="evidence" value="ECO:0007669"/>
    <property type="project" value="UniProtKB-UniRule"/>
</dbReference>